<keyword evidence="3" id="KW-0805">Transcription regulation</keyword>
<feature type="compositionally biased region" description="Low complexity" evidence="6">
    <location>
        <begin position="255"/>
        <end position="272"/>
    </location>
</feature>
<feature type="compositionally biased region" description="Acidic residues" evidence="6">
    <location>
        <begin position="238"/>
        <end position="254"/>
    </location>
</feature>
<dbReference type="HOGENOM" id="CLU_943391_0_0_1"/>
<protein>
    <submittedName>
        <fullName evidence="7">Uncharacterized protein</fullName>
    </submittedName>
</protein>
<feature type="compositionally biased region" description="Acidic residues" evidence="6">
    <location>
        <begin position="290"/>
        <end position="302"/>
    </location>
</feature>
<keyword evidence="4" id="KW-0804">Transcription</keyword>
<feature type="region of interest" description="Disordered" evidence="6">
    <location>
        <begin position="1"/>
        <end position="43"/>
    </location>
</feature>
<organism evidence="7 8">
    <name type="scientific">Cryptococcus deuterogattii Ram5</name>
    <dbReference type="NCBI Taxonomy" id="1296110"/>
    <lineage>
        <taxon>Eukaryota</taxon>
        <taxon>Fungi</taxon>
        <taxon>Dikarya</taxon>
        <taxon>Basidiomycota</taxon>
        <taxon>Agaricomycotina</taxon>
        <taxon>Tremellomycetes</taxon>
        <taxon>Tremellales</taxon>
        <taxon>Cryptococcaceae</taxon>
        <taxon>Cryptococcus</taxon>
        <taxon>Cryptococcus gattii species complex</taxon>
    </lineage>
</organism>
<reference evidence="7 8" key="1">
    <citation type="submission" date="2015-01" db="EMBL/GenBank/DDBJ databases">
        <title>The Genome Sequence of Cryptococcus gattii Ram5.</title>
        <authorList>
            <consortium name="The Broad Institute Genomics Platform"/>
            <person name="Cuomo C."/>
            <person name="Litvintseva A."/>
            <person name="Chen Y."/>
            <person name="Heitman J."/>
            <person name="Sun S."/>
            <person name="Springer D."/>
            <person name="Dromer F."/>
            <person name="Young S."/>
            <person name="Zeng Q."/>
            <person name="Gargeya S."/>
            <person name="Abouelleil A."/>
            <person name="Alvarado L."/>
            <person name="Chapman S.B."/>
            <person name="Gainer-Dewar J."/>
            <person name="Goldberg J."/>
            <person name="Griggs A."/>
            <person name="Gujja S."/>
            <person name="Hansen M."/>
            <person name="Howarth C."/>
            <person name="Imamovic A."/>
            <person name="Larimer J."/>
            <person name="Murphy C."/>
            <person name="Naylor J."/>
            <person name="Pearson M."/>
            <person name="Priest M."/>
            <person name="Roberts A."/>
            <person name="Saif S."/>
            <person name="Shea T."/>
            <person name="Sykes S."/>
            <person name="Wortman J."/>
            <person name="Nusbaum C."/>
            <person name="Birren B."/>
        </authorList>
    </citation>
    <scope>NUCLEOTIDE SEQUENCE [LARGE SCALE GENOMIC DNA]</scope>
    <source>
        <strain evidence="7 8">Ram5</strain>
    </source>
</reference>
<evidence type="ECO:0000256" key="1">
    <source>
        <dbReference type="ARBA" id="ARBA00004123"/>
    </source>
</evidence>
<dbReference type="GO" id="GO:0003712">
    <property type="term" value="F:transcription coregulator activity"/>
    <property type="evidence" value="ECO:0007669"/>
    <property type="project" value="InterPro"/>
</dbReference>
<proteinExistence type="inferred from homology"/>
<evidence type="ECO:0000256" key="2">
    <source>
        <dbReference type="ARBA" id="ARBA00005942"/>
    </source>
</evidence>
<accession>A0A0D0VA16</accession>
<dbReference type="GO" id="GO:0016592">
    <property type="term" value="C:mediator complex"/>
    <property type="evidence" value="ECO:0007669"/>
    <property type="project" value="InterPro"/>
</dbReference>
<dbReference type="InterPro" id="IPR009332">
    <property type="entry name" value="Med22"/>
</dbReference>
<sequence>MSQPFKTDSLRPSSLPSATLGRRRPQLPTAAAIEGEENLTPGERAQRILEKEHERWNERIDRDVKACVEGLKELVQLADISTVQPNSLTSTTLPLHLPVRTSSLIRSALNIRDMAHELKLLLLLSDEVSIVQARDRERRIVREEVERGREGVLREIYKTLGRQLESDSEETAMDKTTGADGAGKDEEDQGAKEDGEDVMDVVSEEKPKPSSPASPSEGVPPRTRGISVEKQDVKNEEVMEVDDNEDEDDDDSDVVEVINDSNLASSASAPAPTSAPAPAPAPEASTEIKDDSEEDDDFEEVF</sequence>
<feature type="compositionally biased region" description="Polar residues" evidence="6">
    <location>
        <begin position="1"/>
        <end position="17"/>
    </location>
</feature>
<evidence type="ECO:0000313" key="8">
    <source>
        <dbReference type="Proteomes" id="UP000053392"/>
    </source>
</evidence>
<dbReference type="AlphaFoldDB" id="A0A0D0VA16"/>
<evidence type="ECO:0000313" key="7">
    <source>
        <dbReference type="EMBL" id="KIR43309.1"/>
    </source>
</evidence>
<evidence type="ECO:0000256" key="3">
    <source>
        <dbReference type="ARBA" id="ARBA00023015"/>
    </source>
</evidence>
<keyword evidence="5" id="KW-0539">Nucleus</keyword>
<dbReference type="EMBL" id="KN847896">
    <property type="protein sequence ID" value="KIR43309.1"/>
    <property type="molecule type" value="Genomic_DNA"/>
</dbReference>
<gene>
    <name evidence="7" type="ORF">I313_00151</name>
</gene>
<dbReference type="Pfam" id="PF06179">
    <property type="entry name" value="Med22"/>
    <property type="match status" value="1"/>
</dbReference>
<feature type="compositionally biased region" description="Basic and acidic residues" evidence="6">
    <location>
        <begin position="227"/>
        <end position="237"/>
    </location>
</feature>
<dbReference type="GO" id="GO:0006357">
    <property type="term" value="P:regulation of transcription by RNA polymerase II"/>
    <property type="evidence" value="ECO:0007669"/>
    <property type="project" value="InterPro"/>
</dbReference>
<dbReference type="OrthoDB" id="203279at2759"/>
<feature type="region of interest" description="Disordered" evidence="6">
    <location>
        <begin position="163"/>
        <end position="302"/>
    </location>
</feature>
<keyword evidence="8" id="KW-1185">Reference proteome</keyword>
<comment type="similarity">
    <text evidence="2">Belongs to the Mediator complex subunit 22 family.</text>
</comment>
<dbReference type="Proteomes" id="UP000053392">
    <property type="component" value="Unassembled WGS sequence"/>
</dbReference>
<evidence type="ECO:0000256" key="5">
    <source>
        <dbReference type="ARBA" id="ARBA00023242"/>
    </source>
</evidence>
<name>A0A0D0VA16_9TREE</name>
<comment type="subcellular location">
    <subcellularLocation>
        <location evidence="1">Nucleus</location>
    </subcellularLocation>
</comment>
<evidence type="ECO:0000256" key="6">
    <source>
        <dbReference type="SAM" id="MobiDB-lite"/>
    </source>
</evidence>
<evidence type="ECO:0000256" key="4">
    <source>
        <dbReference type="ARBA" id="ARBA00023163"/>
    </source>
</evidence>